<evidence type="ECO:0000256" key="1">
    <source>
        <dbReference type="SAM" id="MobiDB-lite"/>
    </source>
</evidence>
<name>A0A6L2M003_TANCI</name>
<dbReference type="PANTHER" id="PTHR11439">
    <property type="entry name" value="GAG-POL-RELATED RETROTRANSPOSON"/>
    <property type="match status" value="1"/>
</dbReference>
<gene>
    <name evidence="3" type="ORF">Tci_039266</name>
</gene>
<feature type="compositionally biased region" description="Polar residues" evidence="1">
    <location>
        <begin position="54"/>
        <end position="66"/>
    </location>
</feature>
<dbReference type="AlphaFoldDB" id="A0A6L2M003"/>
<dbReference type="Pfam" id="PF07727">
    <property type="entry name" value="RVT_2"/>
    <property type="match status" value="1"/>
</dbReference>
<proteinExistence type="predicted"/>
<dbReference type="PANTHER" id="PTHR11439:SF483">
    <property type="entry name" value="PEPTIDE SYNTHASE GLIP-LIKE, PUTATIVE (AFU_ORTHOLOGUE AFUA_3G12920)-RELATED"/>
    <property type="match status" value="1"/>
</dbReference>
<protein>
    <recommendedName>
        <fullName evidence="2">Reverse transcriptase Ty1/copia-type domain-containing protein</fullName>
    </recommendedName>
</protein>
<dbReference type="EMBL" id="BKCJ010005537">
    <property type="protein sequence ID" value="GEU67288.1"/>
    <property type="molecule type" value="Genomic_DNA"/>
</dbReference>
<evidence type="ECO:0000259" key="2">
    <source>
        <dbReference type="Pfam" id="PF07727"/>
    </source>
</evidence>
<feature type="compositionally biased region" description="Polar residues" evidence="1">
    <location>
        <begin position="1"/>
        <end position="16"/>
    </location>
</feature>
<feature type="compositionally biased region" description="Low complexity" evidence="1">
    <location>
        <begin position="28"/>
        <end position="47"/>
    </location>
</feature>
<dbReference type="InterPro" id="IPR013103">
    <property type="entry name" value="RVT_2"/>
</dbReference>
<feature type="region of interest" description="Disordered" evidence="1">
    <location>
        <begin position="1"/>
        <end position="66"/>
    </location>
</feature>
<sequence>MKSSTTNFETSNVKNPSNEEEVFHESSESFQEESSSSSLNDDVQQSSEEVGVPLSNTQSISNNMIPNVDEANTSHIVFNERLDDAYFDAMFVQEVKEGIDYDETFAPVAQIEAIRLFLAYAAHKDFNVFQMDVKTMFLNGILKEEVFGMENCDTVPTLMVEQAKLKLDLVRKPINHADYRIKRIFRYLKGTIRYSKDSGIDLTAYSDADHAGFSICCAQVLWMRTQLTNYGFFYDKVPICCDSKSAIAISCNPVQHTRTKQIDVRDEDTSEHIWDNRETSKEIESKNSLEMDMRLRGSFKDYKDSCEKSRIQGFYKKILNQYHQISRSFVSNNKGLKSTFNIKFKEKDFSRLIKIQVAQKKIKIAFENADSSSRVELIPSKIKYANKVVLNFNKEFLAFSSFKEKEMTDYYRITYSNIKKSSSKIPNENSSQVVI</sequence>
<organism evidence="3">
    <name type="scientific">Tanacetum cinerariifolium</name>
    <name type="common">Dalmatian daisy</name>
    <name type="synonym">Chrysanthemum cinerariifolium</name>
    <dbReference type="NCBI Taxonomy" id="118510"/>
    <lineage>
        <taxon>Eukaryota</taxon>
        <taxon>Viridiplantae</taxon>
        <taxon>Streptophyta</taxon>
        <taxon>Embryophyta</taxon>
        <taxon>Tracheophyta</taxon>
        <taxon>Spermatophyta</taxon>
        <taxon>Magnoliopsida</taxon>
        <taxon>eudicotyledons</taxon>
        <taxon>Gunneridae</taxon>
        <taxon>Pentapetalae</taxon>
        <taxon>asterids</taxon>
        <taxon>campanulids</taxon>
        <taxon>Asterales</taxon>
        <taxon>Asteraceae</taxon>
        <taxon>Asteroideae</taxon>
        <taxon>Anthemideae</taxon>
        <taxon>Anthemidinae</taxon>
        <taxon>Tanacetum</taxon>
    </lineage>
</organism>
<accession>A0A6L2M003</accession>
<feature type="domain" description="Reverse transcriptase Ty1/copia-type" evidence="2">
    <location>
        <begin position="96"/>
        <end position="147"/>
    </location>
</feature>
<comment type="caution">
    <text evidence="3">The sequence shown here is derived from an EMBL/GenBank/DDBJ whole genome shotgun (WGS) entry which is preliminary data.</text>
</comment>
<reference evidence="3" key="1">
    <citation type="journal article" date="2019" name="Sci. Rep.">
        <title>Draft genome of Tanacetum cinerariifolium, the natural source of mosquito coil.</title>
        <authorList>
            <person name="Yamashiro T."/>
            <person name="Shiraishi A."/>
            <person name="Satake H."/>
            <person name="Nakayama K."/>
        </authorList>
    </citation>
    <scope>NUCLEOTIDE SEQUENCE</scope>
</reference>
<evidence type="ECO:0000313" key="3">
    <source>
        <dbReference type="EMBL" id="GEU67288.1"/>
    </source>
</evidence>